<keyword evidence="7" id="KW-1185">Reference proteome</keyword>
<keyword evidence="2 4" id="KW-0238">DNA-binding</keyword>
<dbReference type="PROSITE" id="PS50977">
    <property type="entry name" value="HTH_TETR_2"/>
    <property type="match status" value="1"/>
</dbReference>
<name>A0ABV8QMZ7_9GAMM</name>
<feature type="DNA-binding region" description="H-T-H motif" evidence="4">
    <location>
        <begin position="47"/>
        <end position="66"/>
    </location>
</feature>
<evidence type="ECO:0000313" key="6">
    <source>
        <dbReference type="EMBL" id="MFC4261183.1"/>
    </source>
</evidence>
<dbReference type="InterPro" id="IPR001647">
    <property type="entry name" value="HTH_TetR"/>
</dbReference>
<sequence length="213" mass="24650">MTRSSPPASARTKPLKRPRQARARFTVQAIYDAYVRIWQRDGWDQLTTRKVALETGIAVGTLYEYFPSKEALHSGYVRHCIEQMLRLIEERVIAPAELTWQQRVRGLIRHLAGLESDRTWFSPDMMRLEPVVADLRHQKRAYDELLGVWQRLVAACPDLSPTPSPETIEALHLAIWGGRRYALQVNLDTSRIESWAEQMERLCVLAMEPTRNN</sequence>
<dbReference type="EMBL" id="JBHSDI010000064">
    <property type="protein sequence ID" value="MFC4261183.1"/>
    <property type="molecule type" value="Genomic_DNA"/>
</dbReference>
<evidence type="ECO:0000256" key="4">
    <source>
        <dbReference type="PROSITE-ProRule" id="PRU00335"/>
    </source>
</evidence>
<keyword evidence="3" id="KW-0804">Transcription</keyword>
<feature type="domain" description="HTH tetR-type" evidence="5">
    <location>
        <begin position="24"/>
        <end position="84"/>
    </location>
</feature>
<comment type="caution">
    <text evidence="6">The sequence shown here is derived from an EMBL/GenBank/DDBJ whole genome shotgun (WGS) entry which is preliminary data.</text>
</comment>
<proteinExistence type="predicted"/>
<evidence type="ECO:0000313" key="7">
    <source>
        <dbReference type="Proteomes" id="UP001595798"/>
    </source>
</evidence>
<dbReference type="RefSeq" id="WP_379890478.1">
    <property type="nucleotide sequence ID" value="NZ_JBHSDI010000064.1"/>
</dbReference>
<evidence type="ECO:0000256" key="3">
    <source>
        <dbReference type="ARBA" id="ARBA00023163"/>
    </source>
</evidence>
<reference evidence="7" key="1">
    <citation type="journal article" date="2019" name="Int. J. Syst. Evol. Microbiol.">
        <title>The Global Catalogue of Microorganisms (GCM) 10K type strain sequencing project: providing services to taxonomists for standard genome sequencing and annotation.</title>
        <authorList>
            <consortium name="The Broad Institute Genomics Platform"/>
            <consortium name="The Broad Institute Genome Sequencing Center for Infectious Disease"/>
            <person name="Wu L."/>
            <person name="Ma J."/>
        </authorList>
    </citation>
    <scope>NUCLEOTIDE SEQUENCE [LARGE SCALE GENOMIC DNA]</scope>
    <source>
        <strain evidence="7">CECT 7297</strain>
    </source>
</reference>
<dbReference type="PANTHER" id="PTHR30055">
    <property type="entry name" value="HTH-TYPE TRANSCRIPTIONAL REGULATOR RUTR"/>
    <property type="match status" value="1"/>
</dbReference>
<dbReference type="PANTHER" id="PTHR30055:SF234">
    <property type="entry name" value="HTH-TYPE TRANSCRIPTIONAL REGULATOR BETI"/>
    <property type="match status" value="1"/>
</dbReference>
<keyword evidence="1" id="KW-0805">Transcription regulation</keyword>
<evidence type="ECO:0000259" key="5">
    <source>
        <dbReference type="PROSITE" id="PS50977"/>
    </source>
</evidence>
<protein>
    <submittedName>
        <fullName evidence="6">TetR/AcrR family transcriptional regulator</fullName>
    </submittedName>
</protein>
<evidence type="ECO:0000256" key="1">
    <source>
        <dbReference type="ARBA" id="ARBA00023015"/>
    </source>
</evidence>
<dbReference type="Proteomes" id="UP001595798">
    <property type="component" value="Unassembled WGS sequence"/>
</dbReference>
<organism evidence="6 7">
    <name type="scientific">Marinobacter lacisalsi</name>
    <dbReference type="NCBI Taxonomy" id="475979"/>
    <lineage>
        <taxon>Bacteria</taxon>
        <taxon>Pseudomonadati</taxon>
        <taxon>Pseudomonadota</taxon>
        <taxon>Gammaproteobacteria</taxon>
        <taxon>Pseudomonadales</taxon>
        <taxon>Marinobacteraceae</taxon>
        <taxon>Marinobacter</taxon>
    </lineage>
</organism>
<gene>
    <name evidence="6" type="ORF">ACFOZ5_19350</name>
</gene>
<evidence type="ECO:0000256" key="2">
    <source>
        <dbReference type="ARBA" id="ARBA00023125"/>
    </source>
</evidence>
<dbReference type="InterPro" id="IPR009057">
    <property type="entry name" value="Homeodomain-like_sf"/>
</dbReference>
<dbReference type="InterPro" id="IPR050109">
    <property type="entry name" value="HTH-type_TetR-like_transc_reg"/>
</dbReference>
<dbReference type="Pfam" id="PF00440">
    <property type="entry name" value="TetR_N"/>
    <property type="match status" value="1"/>
</dbReference>
<dbReference type="Gene3D" id="1.10.357.10">
    <property type="entry name" value="Tetracycline Repressor, domain 2"/>
    <property type="match status" value="1"/>
</dbReference>
<accession>A0ABV8QMZ7</accession>
<dbReference type="SUPFAM" id="SSF46689">
    <property type="entry name" value="Homeodomain-like"/>
    <property type="match status" value="1"/>
</dbReference>